<proteinExistence type="predicted"/>
<dbReference type="AlphaFoldDB" id="A0A565BU30"/>
<organism evidence="2 3">
    <name type="scientific">Arabis nemorensis</name>
    <dbReference type="NCBI Taxonomy" id="586526"/>
    <lineage>
        <taxon>Eukaryota</taxon>
        <taxon>Viridiplantae</taxon>
        <taxon>Streptophyta</taxon>
        <taxon>Embryophyta</taxon>
        <taxon>Tracheophyta</taxon>
        <taxon>Spermatophyta</taxon>
        <taxon>Magnoliopsida</taxon>
        <taxon>eudicotyledons</taxon>
        <taxon>Gunneridae</taxon>
        <taxon>Pentapetalae</taxon>
        <taxon>rosids</taxon>
        <taxon>malvids</taxon>
        <taxon>Brassicales</taxon>
        <taxon>Brassicaceae</taxon>
        <taxon>Arabideae</taxon>
        <taxon>Arabis</taxon>
    </lineage>
</organism>
<dbReference type="InterPro" id="IPR003871">
    <property type="entry name" value="RFA1B/D_OB_1st"/>
</dbReference>
<dbReference type="PANTHER" id="PTHR47165:SF4">
    <property type="entry name" value="OS03G0429900 PROTEIN"/>
    <property type="match status" value="1"/>
</dbReference>
<dbReference type="Gene3D" id="2.40.50.140">
    <property type="entry name" value="Nucleic acid-binding proteins"/>
    <property type="match status" value="1"/>
</dbReference>
<dbReference type="PANTHER" id="PTHR47165">
    <property type="entry name" value="OS03G0429900 PROTEIN"/>
    <property type="match status" value="1"/>
</dbReference>
<gene>
    <name evidence="2" type="ORF">ANE_LOCUS15274</name>
</gene>
<name>A0A565BU30_9BRAS</name>
<comment type="caution">
    <text evidence="2">The sequence shown here is derived from an EMBL/GenBank/DDBJ whole genome shotgun (WGS) entry which is preliminary data.</text>
</comment>
<protein>
    <recommendedName>
        <fullName evidence="1">Replication protein A 70 kDa DNA-binding subunit B/D first OB fold domain-containing protein</fullName>
    </recommendedName>
</protein>
<dbReference type="OrthoDB" id="1111780at2759"/>
<evidence type="ECO:0000259" key="1">
    <source>
        <dbReference type="Pfam" id="PF02721"/>
    </source>
</evidence>
<dbReference type="InterPro" id="IPR012340">
    <property type="entry name" value="NA-bd_OB-fold"/>
</dbReference>
<sequence>MMSAYCACGKSVILKRTINSSIHASIHPRRLHKFRNKLKEGNIFSITAFDVKQNLNCYQLTDHPYKIYFNDHTALEDVNGGQYNIPHEYFHIRPFADLGMMKVDETTTPPKTSLNLTLTCTFDVGETVYISVSEKLVRQLSEELVQLKEAPLLVIATSVNSRAVGGKLDLIFT</sequence>
<keyword evidence="3" id="KW-1185">Reference proteome</keyword>
<evidence type="ECO:0000313" key="2">
    <source>
        <dbReference type="EMBL" id="VVB04830.1"/>
    </source>
</evidence>
<dbReference type="CDD" id="cd04480">
    <property type="entry name" value="RPA1_DBD_A_like"/>
    <property type="match status" value="1"/>
</dbReference>
<dbReference type="Pfam" id="PF02721">
    <property type="entry name" value="DUF223"/>
    <property type="match status" value="1"/>
</dbReference>
<dbReference type="Proteomes" id="UP000489600">
    <property type="component" value="Unassembled WGS sequence"/>
</dbReference>
<evidence type="ECO:0000313" key="3">
    <source>
        <dbReference type="Proteomes" id="UP000489600"/>
    </source>
</evidence>
<reference evidence="2" key="1">
    <citation type="submission" date="2019-07" db="EMBL/GenBank/DDBJ databases">
        <authorList>
            <person name="Dittberner H."/>
        </authorList>
    </citation>
    <scope>NUCLEOTIDE SEQUENCE [LARGE SCALE GENOMIC DNA]</scope>
</reference>
<dbReference type="EMBL" id="CABITT030000005">
    <property type="protein sequence ID" value="VVB04830.1"/>
    <property type="molecule type" value="Genomic_DNA"/>
</dbReference>
<accession>A0A565BU30</accession>
<feature type="domain" description="Replication protein A 70 kDa DNA-binding subunit B/D first OB fold" evidence="1">
    <location>
        <begin position="13"/>
        <end position="76"/>
    </location>
</feature>